<feature type="chain" id="PRO_5006918413" evidence="2">
    <location>
        <begin position="22"/>
        <end position="1198"/>
    </location>
</feature>
<dbReference type="InterPro" id="IPR011990">
    <property type="entry name" value="TPR-like_helical_dom_sf"/>
</dbReference>
<dbReference type="RefSeq" id="WP_018578429.1">
    <property type="nucleotide sequence ID" value="NZ_KB892435.1"/>
</dbReference>
<dbReference type="PANTHER" id="PTHR11102">
    <property type="entry name" value="SEL-1-LIKE PROTEIN"/>
    <property type="match status" value="1"/>
</dbReference>
<keyword evidence="1" id="KW-0802">TPR repeat</keyword>
<keyword evidence="4" id="KW-1185">Reference proteome</keyword>
<dbReference type="PROSITE" id="PS50005">
    <property type="entry name" value="TPR"/>
    <property type="match status" value="1"/>
</dbReference>
<dbReference type="Pfam" id="PF08238">
    <property type="entry name" value="Sel1"/>
    <property type="match status" value="20"/>
</dbReference>
<dbReference type="PATRIC" id="fig|1122169.6.peg.481"/>
<dbReference type="PANTHER" id="PTHR11102:SF160">
    <property type="entry name" value="ERAD-ASSOCIATED E3 UBIQUITIN-PROTEIN LIGASE COMPONENT HRD3"/>
    <property type="match status" value="1"/>
</dbReference>
<dbReference type="OrthoDB" id="6114904at2"/>
<organism evidence="3 4">
    <name type="scientific">Legionella shakespearei DSM 23087</name>
    <dbReference type="NCBI Taxonomy" id="1122169"/>
    <lineage>
        <taxon>Bacteria</taxon>
        <taxon>Pseudomonadati</taxon>
        <taxon>Pseudomonadota</taxon>
        <taxon>Gammaproteobacteria</taxon>
        <taxon>Legionellales</taxon>
        <taxon>Legionellaceae</taxon>
        <taxon>Legionella</taxon>
    </lineage>
</organism>
<name>A0A0W0Z7Z5_9GAMM</name>
<dbReference type="SMART" id="SM00671">
    <property type="entry name" value="SEL1"/>
    <property type="match status" value="22"/>
</dbReference>
<sequence length="1198" mass="133216">MKSLVPWICLFVASASQQAFADDKFNAYRLGNYNEAVEPLISKAGKDAVADYYLGRLFLYGYGQLKNTDLAMRYFTKSAQKGYLPAVQLMAKYKLMKDQNLEQAFRWFKQAADAGDVNAQMFVAAAYLYGVGVKKNPELAARYYIDAAKNGNAIAQFALGERFIGSRHSGNNKLGLAWLSKSAANGNPKALTKLGALYVAGKYVAKDKEKGLDFLNQAVATNYSPAMVELGNYALNEHDYDQAIQWYTKAANLHDANACLQLAHAYLQEKSPVYDPKTGFMWTLKAAQNGSFDAKKELASLYQKGIGVAANEALAKQWQEQSADANQDSPLALAALWLSNGTTDKLQDTAYQMSGIFSAWKNPAVLNNNNYNQAPQFQTVSRQDIFKPKFELTQPNDIPINSYFDSLISKTPEFHANQWIYPDYPLNPQIESLQKTYSYVVARSDLPAPYMDANYYKDDDFSNAQVMDIWTNGWQKQANYMSVFNQMYFRAILGDAQSQFEIGQMFQYGIGVTQNDASAIIFYENAAEQKHLGAEYNLGILYLEHGQNESDYQNALNWLTDSAFKGNKRSQYVLARVLDKGKTGPDGVEYIKPNHEQAMSMLYLSAASNYGPAEYELAEHLAREFNNGLSVSAKQHKIALIRKLYEGAAANGVNQALLPLAFYNAMEADPVKQEQAFKVAESQANNGDSHAALLAGLLYDRGIGVSADPAKAIYWYQQAGQNPVSQFILGTYTTEGKGIAADKEKGVELLKASSDAQFSYADFNLAVLEEQSKKDFLPTLVKAYSLGNSHAGIVLADYYLSQNNDPEKMNQAREIYSGLAAKGDQYAQLKLAYMMDNGLGSVANPAAAQQLYTASAEQGNPEAQYLLGQFYQLGRIGQPDYNLAKYWYQKAADKLPKASVALGFIYETVDDNYPDALKAYEKAATEGDVLGDYNMALMYEYGKGIPVDYQKAKLFFTHAADKGVSEAMNQLGGMYFYGLGEVRNVQQALSWYKKAAELGNSNSLYALGLLSETGVATKLDFPDALKFYQQASDKGNEKAMLALARMYHYGLGVEKDPKMSASIYQKLADRQNAYAQYQLGTYYLNGIAGERLPEKGMQLLREASDNGSVQARKILQRLDAQTQGKVSYVEPVLFNNAPELKGENADLIYLDALNEWNRGDEVLSRMILQRLVTQYPNFVPAKRAYEQLNQARLNSSYS</sequence>
<keyword evidence="2" id="KW-0732">Signal</keyword>
<dbReference type="Gene3D" id="1.25.40.10">
    <property type="entry name" value="Tetratricopeptide repeat domain"/>
    <property type="match status" value="6"/>
</dbReference>
<feature type="repeat" description="TPR" evidence="1">
    <location>
        <begin position="224"/>
        <end position="257"/>
    </location>
</feature>
<dbReference type="STRING" id="1122169.Lsha_0424"/>
<dbReference type="AlphaFoldDB" id="A0A0W0Z7Z5"/>
<dbReference type="Proteomes" id="UP000054600">
    <property type="component" value="Unassembled WGS sequence"/>
</dbReference>
<proteinExistence type="predicted"/>
<dbReference type="eggNOG" id="COG0790">
    <property type="taxonomic scope" value="Bacteria"/>
</dbReference>
<evidence type="ECO:0000313" key="3">
    <source>
        <dbReference type="EMBL" id="KTD65055.1"/>
    </source>
</evidence>
<dbReference type="InterPro" id="IPR050767">
    <property type="entry name" value="Sel1_AlgK"/>
</dbReference>
<accession>A0A0W0Z7Z5</accession>
<evidence type="ECO:0000256" key="2">
    <source>
        <dbReference type="SAM" id="SignalP"/>
    </source>
</evidence>
<comment type="caution">
    <text evidence="3">The sequence shown here is derived from an EMBL/GenBank/DDBJ whole genome shotgun (WGS) entry which is preliminary data.</text>
</comment>
<dbReference type="EMBL" id="LNYW01000016">
    <property type="protein sequence ID" value="KTD65055.1"/>
    <property type="molecule type" value="Genomic_DNA"/>
</dbReference>
<protein>
    <submittedName>
        <fullName evidence="3">Enhanced entry protein EnhC</fullName>
    </submittedName>
</protein>
<evidence type="ECO:0000256" key="1">
    <source>
        <dbReference type="PROSITE-ProRule" id="PRU00339"/>
    </source>
</evidence>
<reference evidence="3 4" key="1">
    <citation type="submission" date="2015-11" db="EMBL/GenBank/DDBJ databases">
        <title>Genomic analysis of 38 Legionella species identifies large and diverse effector repertoires.</title>
        <authorList>
            <person name="Burstein D."/>
            <person name="Amaro F."/>
            <person name="Zusman T."/>
            <person name="Lifshitz Z."/>
            <person name="Cohen O."/>
            <person name="Gilbert J.A."/>
            <person name="Pupko T."/>
            <person name="Shuman H.A."/>
            <person name="Segal G."/>
        </authorList>
    </citation>
    <scope>NUCLEOTIDE SEQUENCE [LARGE SCALE GENOMIC DNA]</scope>
    <source>
        <strain evidence="3 4">ATCC 49655</strain>
    </source>
</reference>
<evidence type="ECO:0000313" key="4">
    <source>
        <dbReference type="Proteomes" id="UP000054600"/>
    </source>
</evidence>
<gene>
    <name evidence="3" type="primary">enhC</name>
    <name evidence="3" type="ORF">Lsha_0424</name>
</gene>
<dbReference type="InterPro" id="IPR019734">
    <property type="entry name" value="TPR_rpt"/>
</dbReference>
<dbReference type="SUPFAM" id="SSF81901">
    <property type="entry name" value="HCP-like"/>
    <property type="match status" value="6"/>
</dbReference>
<feature type="signal peptide" evidence="2">
    <location>
        <begin position="1"/>
        <end position="21"/>
    </location>
</feature>
<dbReference type="InterPro" id="IPR006597">
    <property type="entry name" value="Sel1-like"/>
</dbReference>